<sequence>NTSSSISSFVHNDNDNRRTINHKQQTKMENFLYKFTNANQKELESLLACGFYSA</sequence>
<accession>A0A9N9KGY3</accession>
<keyword evidence="3" id="KW-1185">Reference proteome</keyword>
<evidence type="ECO:0000313" key="2">
    <source>
        <dbReference type="EMBL" id="CAG8829407.1"/>
    </source>
</evidence>
<dbReference type="EMBL" id="CAJVPY010073129">
    <property type="protein sequence ID" value="CAG8829407.1"/>
    <property type="molecule type" value="Genomic_DNA"/>
</dbReference>
<dbReference type="Proteomes" id="UP000789405">
    <property type="component" value="Unassembled WGS sequence"/>
</dbReference>
<feature type="compositionally biased region" description="Polar residues" evidence="1">
    <location>
        <begin position="1"/>
        <end position="11"/>
    </location>
</feature>
<feature type="non-terminal residue" evidence="2">
    <location>
        <position position="54"/>
    </location>
</feature>
<evidence type="ECO:0000313" key="3">
    <source>
        <dbReference type="Proteomes" id="UP000789405"/>
    </source>
</evidence>
<dbReference type="AlphaFoldDB" id="A0A9N9KGY3"/>
<evidence type="ECO:0000256" key="1">
    <source>
        <dbReference type="SAM" id="MobiDB-lite"/>
    </source>
</evidence>
<organism evidence="2 3">
    <name type="scientific">Dentiscutata erythropus</name>
    <dbReference type="NCBI Taxonomy" id="1348616"/>
    <lineage>
        <taxon>Eukaryota</taxon>
        <taxon>Fungi</taxon>
        <taxon>Fungi incertae sedis</taxon>
        <taxon>Mucoromycota</taxon>
        <taxon>Glomeromycotina</taxon>
        <taxon>Glomeromycetes</taxon>
        <taxon>Diversisporales</taxon>
        <taxon>Gigasporaceae</taxon>
        <taxon>Dentiscutata</taxon>
    </lineage>
</organism>
<feature type="region of interest" description="Disordered" evidence="1">
    <location>
        <begin position="1"/>
        <end position="20"/>
    </location>
</feature>
<comment type="caution">
    <text evidence="2">The sequence shown here is derived from an EMBL/GenBank/DDBJ whole genome shotgun (WGS) entry which is preliminary data.</text>
</comment>
<name>A0A9N9KGY3_9GLOM</name>
<reference evidence="2" key="1">
    <citation type="submission" date="2021-06" db="EMBL/GenBank/DDBJ databases">
        <authorList>
            <person name="Kallberg Y."/>
            <person name="Tangrot J."/>
            <person name="Rosling A."/>
        </authorList>
    </citation>
    <scope>NUCLEOTIDE SEQUENCE</scope>
    <source>
        <strain evidence="2">MA453B</strain>
    </source>
</reference>
<protein>
    <submittedName>
        <fullName evidence="2">11302_t:CDS:1</fullName>
    </submittedName>
</protein>
<feature type="non-terminal residue" evidence="2">
    <location>
        <position position="1"/>
    </location>
</feature>
<gene>
    <name evidence="2" type="ORF">DERYTH_LOCUS28678</name>
</gene>
<proteinExistence type="predicted"/>